<keyword evidence="2" id="KW-1185">Reference proteome</keyword>
<gene>
    <name evidence="1" type="ORF">V6N11_004739</name>
</gene>
<accession>A0ABR2SH13</accession>
<comment type="caution">
    <text evidence="1">The sequence shown here is derived from an EMBL/GenBank/DDBJ whole genome shotgun (WGS) entry which is preliminary data.</text>
</comment>
<sequence>MMQFSMMTVHEVACRYMKKRKCVRYKLALLYEAANACRLWAWQSNGMDSDYVSKRVNGGEVGRKKKGMLILTFAAKEILYYVDKYFSGTGLGAVLSHGPCPRRRQNTSATVQAEDLHIHDISSLVTVTCFPVVLRK</sequence>
<evidence type="ECO:0000313" key="1">
    <source>
        <dbReference type="EMBL" id="KAK9024581.1"/>
    </source>
</evidence>
<organism evidence="1 2">
    <name type="scientific">Hibiscus sabdariffa</name>
    <name type="common">roselle</name>
    <dbReference type="NCBI Taxonomy" id="183260"/>
    <lineage>
        <taxon>Eukaryota</taxon>
        <taxon>Viridiplantae</taxon>
        <taxon>Streptophyta</taxon>
        <taxon>Embryophyta</taxon>
        <taxon>Tracheophyta</taxon>
        <taxon>Spermatophyta</taxon>
        <taxon>Magnoliopsida</taxon>
        <taxon>eudicotyledons</taxon>
        <taxon>Gunneridae</taxon>
        <taxon>Pentapetalae</taxon>
        <taxon>rosids</taxon>
        <taxon>malvids</taxon>
        <taxon>Malvales</taxon>
        <taxon>Malvaceae</taxon>
        <taxon>Malvoideae</taxon>
        <taxon>Hibiscus</taxon>
    </lineage>
</organism>
<name>A0ABR2SH13_9ROSI</name>
<reference evidence="1 2" key="1">
    <citation type="journal article" date="2024" name="G3 (Bethesda)">
        <title>Genome assembly of Hibiscus sabdariffa L. provides insights into metabolisms of medicinal natural products.</title>
        <authorList>
            <person name="Kim T."/>
        </authorList>
    </citation>
    <scope>NUCLEOTIDE SEQUENCE [LARGE SCALE GENOMIC DNA]</scope>
    <source>
        <strain evidence="1">TK-2024</strain>
        <tissue evidence="1">Old leaves</tissue>
    </source>
</reference>
<dbReference type="EMBL" id="JBBPBN010000015">
    <property type="protein sequence ID" value="KAK9024581.1"/>
    <property type="molecule type" value="Genomic_DNA"/>
</dbReference>
<dbReference type="Proteomes" id="UP001396334">
    <property type="component" value="Unassembled WGS sequence"/>
</dbReference>
<evidence type="ECO:0000313" key="2">
    <source>
        <dbReference type="Proteomes" id="UP001396334"/>
    </source>
</evidence>
<protein>
    <submittedName>
        <fullName evidence="1">Uncharacterized protein</fullName>
    </submittedName>
</protein>
<proteinExistence type="predicted"/>